<protein>
    <recommendedName>
        <fullName evidence="5">Glucose-methanol-choline oxidoreductase N-terminal domain-containing protein</fullName>
    </recommendedName>
</protein>
<dbReference type="PANTHER" id="PTHR45968">
    <property type="entry name" value="OSJNBA0019K04.7 PROTEIN"/>
    <property type="match status" value="1"/>
</dbReference>
<organism evidence="6 7">
    <name type="scientific">Cuscuta australis</name>
    <dbReference type="NCBI Taxonomy" id="267555"/>
    <lineage>
        <taxon>Eukaryota</taxon>
        <taxon>Viridiplantae</taxon>
        <taxon>Streptophyta</taxon>
        <taxon>Embryophyta</taxon>
        <taxon>Tracheophyta</taxon>
        <taxon>Spermatophyta</taxon>
        <taxon>Magnoliopsida</taxon>
        <taxon>eudicotyledons</taxon>
        <taxon>Gunneridae</taxon>
        <taxon>Pentapetalae</taxon>
        <taxon>asterids</taxon>
        <taxon>lamiids</taxon>
        <taxon>Solanales</taxon>
        <taxon>Convolvulaceae</taxon>
        <taxon>Cuscuteae</taxon>
        <taxon>Cuscuta</taxon>
        <taxon>Cuscuta subgen. Grammica</taxon>
        <taxon>Cuscuta sect. Cleistogrammica</taxon>
    </lineage>
</organism>
<dbReference type="GO" id="GO:0016614">
    <property type="term" value="F:oxidoreductase activity, acting on CH-OH group of donors"/>
    <property type="evidence" value="ECO:0007669"/>
    <property type="project" value="InterPro"/>
</dbReference>
<dbReference type="InterPro" id="IPR000172">
    <property type="entry name" value="GMC_OxRdtase_N"/>
</dbReference>
<dbReference type="Pfam" id="PF00732">
    <property type="entry name" value="GMC_oxred_N"/>
    <property type="match status" value="1"/>
</dbReference>
<dbReference type="AlphaFoldDB" id="A0A328E7B9"/>
<sequence>MIASDLISLDPEIGGEGRFAGSPNRPLQRLHPAPRSWHQDRRVNLRQLRPLPQRGRSNVLLASTTTSLNSKKSAIGVIFRDQIGQFHHAIVKDNGEVLLAAGALGSPQLLLLSRIGPRLYLSSLGIPVAHHSPYVGQFLFDNSRNGISIERGGEGETERGIDRSRV</sequence>
<dbReference type="InterPro" id="IPR051871">
    <property type="entry name" value="GMC_Oxidoreductase-Related"/>
</dbReference>
<proteinExistence type="predicted"/>
<reference evidence="6 7" key="1">
    <citation type="submission" date="2018-06" db="EMBL/GenBank/DDBJ databases">
        <title>The Genome of Cuscuta australis (Dodder) Provides Insight into the Evolution of Plant Parasitism.</title>
        <authorList>
            <person name="Liu H."/>
        </authorList>
    </citation>
    <scope>NUCLEOTIDE SEQUENCE [LARGE SCALE GENOMIC DNA]</scope>
    <source>
        <strain evidence="7">cv. Yunnan</strain>
        <tissue evidence="6">Vines</tissue>
    </source>
</reference>
<evidence type="ECO:0000256" key="1">
    <source>
        <dbReference type="ARBA" id="ARBA00001974"/>
    </source>
</evidence>
<gene>
    <name evidence="6" type="ORF">DM860_007132</name>
</gene>
<keyword evidence="2" id="KW-0285">Flavoprotein</keyword>
<feature type="domain" description="Glucose-methanol-choline oxidoreductase N-terminal" evidence="5">
    <location>
        <begin position="58"/>
        <end position="137"/>
    </location>
</feature>
<name>A0A328E7B9_9ASTE</name>
<dbReference type="GO" id="GO:0050660">
    <property type="term" value="F:flavin adenine dinucleotide binding"/>
    <property type="evidence" value="ECO:0007669"/>
    <property type="project" value="InterPro"/>
</dbReference>
<evidence type="ECO:0000256" key="2">
    <source>
        <dbReference type="ARBA" id="ARBA00022630"/>
    </source>
</evidence>
<dbReference type="PANTHER" id="PTHR45968:SF2">
    <property type="entry name" value="(R)-MANDELONITRILE LYASE-LIKE"/>
    <property type="match status" value="1"/>
</dbReference>
<dbReference type="SUPFAM" id="SSF51905">
    <property type="entry name" value="FAD/NAD(P)-binding domain"/>
    <property type="match status" value="1"/>
</dbReference>
<accession>A0A328E7B9</accession>
<feature type="region of interest" description="Disordered" evidence="4">
    <location>
        <begin position="14"/>
        <end position="36"/>
    </location>
</feature>
<comment type="caution">
    <text evidence="6">The sequence shown here is derived from an EMBL/GenBank/DDBJ whole genome shotgun (WGS) entry which is preliminary data.</text>
</comment>
<evidence type="ECO:0000256" key="3">
    <source>
        <dbReference type="ARBA" id="ARBA00022827"/>
    </source>
</evidence>
<evidence type="ECO:0000259" key="5">
    <source>
        <dbReference type="Pfam" id="PF00732"/>
    </source>
</evidence>
<keyword evidence="3" id="KW-0274">FAD</keyword>
<comment type="cofactor">
    <cofactor evidence="1">
        <name>FAD</name>
        <dbReference type="ChEBI" id="CHEBI:57692"/>
    </cofactor>
</comment>
<dbReference type="Gene3D" id="3.30.410.40">
    <property type="match status" value="1"/>
</dbReference>
<dbReference type="InterPro" id="IPR036188">
    <property type="entry name" value="FAD/NAD-bd_sf"/>
</dbReference>
<evidence type="ECO:0000313" key="7">
    <source>
        <dbReference type="Proteomes" id="UP000249390"/>
    </source>
</evidence>
<dbReference type="Proteomes" id="UP000249390">
    <property type="component" value="Unassembled WGS sequence"/>
</dbReference>
<dbReference type="EMBL" id="NQVE01000027">
    <property type="protein sequence ID" value="RAL53460.1"/>
    <property type="molecule type" value="Genomic_DNA"/>
</dbReference>
<keyword evidence="7" id="KW-1185">Reference proteome</keyword>
<evidence type="ECO:0000256" key="4">
    <source>
        <dbReference type="SAM" id="MobiDB-lite"/>
    </source>
</evidence>
<evidence type="ECO:0000313" key="6">
    <source>
        <dbReference type="EMBL" id="RAL53460.1"/>
    </source>
</evidence>
<dbReference type="Gene3D" id="3.50.50.60">
    <property type="entry name" value="FAD/NAD(P)-binding domain"/>
    <property type="match status" value="1"/>
</dbReference>